<comment type="caution">
    <text evidence="1">The sequence shown here is derived from an EMBL/GenBank/DDBJ whole genome shotgun (WGS) entry which is preliminary data.</text>
</comment>
<keyword evidence="2" id="KW-1185">Reference proteome</keyword>
<gene>
    <name evidence="1" type="ORF">PACLA_8A041580</name>
</gene>
<protein>
    <submittedName>
        <fullName evidence="1">Zinc finger 862</fullName>
    </submittedName>
</protein>
<dbReference type="InterPro" id="IPR012934">
    <property type="entry name" value="Znf_AD"/>
</dbReference>
<dbReference type="GO" id="GO:0005634">
    <property type="term" value="C:nucleus"/>
    <property type="evidence" value="ECO:0007669"/>
    <property type="project" value="InterPro"/>
</dbReference>
<dbReference type="AlphaFoldDB" id="A0A7D9EX89"/>
<evidence type="ECO:0000313" key="2">
    <source>
        <dbReference type="Proteomes" id="UP001152795"/>
    </source>
</evidence>
<organism evidence="1 2">
    <name type="scientific">Paramuricea clavata</name>
    <name type="common">Red gorgonian</name>
    <name type="synonym">Violescent sea-whip</name>
    <dbReference type="NCBI Taxonomy" id="317549"/>
    <lineage>
        <taxon>Eukaryota</taxon>
        <taxon>Metazoa</taxon>
        <taxon>Cnidaria</taxon>
        <taxon>Anthozoa</taxon>
        <taxon>Octocorallia</taxon>
        <taxon>Malacalcyonacea</taxon>
        <taxon>Plexauridae</taxon>
        <taxon>Paramuricea</taxon>
    </lineage>
</organism>
<sequence length="277" mass="31441">MSLPVTPVKIIRKRLPDHLKCRVCGESVSVQGGLYRIFGGKVKTRDVHKMLEKLLGCFLSESTGSPVLCKKCFRRLERYESTLEEIAKLKESHRKNCEEWSSENIRRKRCVNSPGHGVKRISSVPQRNIQTVRRSLLPADNTTTSKVTNKENTVLSTSKPFSLEVLLNYPSGVVKRIPKDDIDQKVIKQIVLGEYSYAVNALWEKKEVKEHILKKISKDISTECDGLCSLTNPSMLRISSSEALKCFDEKSHVQEIRERSTYPGCHGRGGKRDENKV</sequence>
<proteinExistence type="predicted"/>
<name>A0A7D9EX89_PARCT</name>
<dbReference type="GO" id="GO:0008270">
    <property type="term" value="F:zinc ion binding"/>
    <property type="evidence" value="ECO:0007669"/>
    <property type="project" value="UniProtKB-UniRule"/>
</dbReference>
<dbReference type="OrthoDB" id="8754187at2759"/>
<dbReference type="PROSITE" id="PS51915">
    <property type="entry name" value="ZAD"/>
    <property type="match status" value="1"/>
</dbReference>
<dbReference type="EMBL" id="CACRXK020010100">
    <property type="protein sequence ID" value="CAB4018640.1"/>
    <property type="molecule type" value="Genomic_DNA"/>
</dbReference>
<accession>A0A7D9EX89</accession>
<dbReference type="Proteomes" id="UP001152795">
    <property type="component" value="Unassembled WGS sequence"/>
</dbReference>
<evidence type="ECO:0000313" key="1">
    <source>
        <dbReference type="EMBL" id="CAB4018640.1"/>
    </source>
</evidence>
<reference evidence="1" key="1">
    <citation type="submission" date="2020-04" db="EMBL/GenBank/DDBJ databases">
        <authorList>
            <person name="Alioto T."/>
            <person name="Alioto T."/>
            <person name="Gomez Garrido J."/>
        </authorList>
    </citation>
    <scope>NUCLEOTIDE SEQUENCE</scope>
    <source>
        <strain evidence="1">A484AB</strain>
    </source>
</reference>
<dbReference type="Gene3D" id="3.40.1800.20">
    <property type="match status" value="1"/>
</dbReference>